<reference evidence="1" key="1">
    <citation type="journal article" date="2020" name="Stud. Mycol.">
        <title>101 Dothideomycetes genomes: a test case for predicting lifestyles and emergence of pathogens.</title>
        <authorList>
            <person name="Haridas S."/>
            <person name="Albert R."/>
            <person name="Binder M."/>
            <person name="Bloem J."/>
            <person name="Labutti K."/>
            <person name="Salamov A."/>
            <person name="Andreopoulos B."/>
            <person name="Baker S."/>
            <person name="Barry K."/>
            <person name="Bills G."/>
            <person name="Bluhm B."/>
            <person name="Cannon C."/>
            <person name="Castanera R."/>
            <person name="Culley D."/>
            <person name="Daum C."/>
            <person name="Ezra D."/>
            <person name="Gonzalez J."/>
            <person name="Henrissat B."/>
            <person name="Kuo A."/>
            <person name="Liang C."/>
            <person name="Lipzen A."/>
            <person name="Lutzoni F."/>
            <person name="Magnuson J."/>
            <person name="Mondo S."/>
            <person name="Nolan M."/>
            <person name="Ohm R."/>
            <person name="Pangilinan J."/>
            <person name="Park H.-J."/>
            <person name="Ramirez L."/>
            <person name="Alfaro M."/>
            <person name="Sun H."/>
            <person name="Tritt A."/>
            <person name="Yoshinaga Y."/>
            <person name="Zwiers L.-H."/>
            <person name="Turgeon B."/>
            <person name="Goodwin S."/>
            <person name="Spatafora J."/>
            <person name="Crous P."/>
            <person name="Grigoriev I."/>
        </authorList>
    </citation>
    <scope>NUCLEOTIDE SEQUENCE</scope>
    <source>
        <strain evidence="1">Tuck. ex Michener</strain>
    </source>
</reference>
<protein>
    <submittedName>
        <fullName evidence="1">Uncharacterized protein</fullName>
    </submittedName>
</protein>
<keyword evidence="2" id="KW-1185">Reference proteome</keyword>
<evidence type="ECO:0000313" key="1">
    <source>
        <dbReference type="EMBL" id="KAF2229439.1"/>
    </source>
</evidence>
<dbReference type="AlphaFoldDB" id="A0A6A6GUY8"/>
<organism evidence="1 2">
    <name type="scientific">Viridothelium virens</name>
    <name type="common">Speckled blister lichen</name>
    <name type="synonym">Trypethelium virens</name>
    <dbReference type="NCBI Taxonomy" id="1048519"/>
    <lineage>
        <taxon>Eukaryota</taxon>
        <taxon>Fungi</taxon>
        <taxon>Dikarya</taxon>
        <taxon>Ascomycota</taxon>
        <taxon>Pezizomycotina</taxon>
        <taxon>Dothideomycetes</taxon>
        <taxon>Dothideomycetes incertae sedis</taxon>
        <taxon>Trypetheliales</taxon>
        <taxon>Trypetheliaceae</taxon>
        <taxon>Viridothelium</taxon>
    </lineage>
</organism>
<proteinExistence type="predicted"/>
<name>A0A6A6GUY8_VIRVR</name>
<sequence length="348" mass="39334">MAATKRRQRVQPKGDELELAVLRILKASPIQKAEHRRALTFLRFRIQREEAELAPYPILTSSSQISAIENENTVQLAQSTGRMDRQPEILISGEMIEQPQAGEYEPIINLCLKLAKQETEIVKFFQDGGHLLCLEPVATNEDRRLQHVMEHDGGGLTEQHTQFRRLLALLSLAADYEIWEVALLDKRPLTETTVTTFIREHPESFPDQDAARRAIYTGNRYRDLDREFPGISAIMAFVPREFSRACPLEWLNKQLHLEELKFIPELGKRFLPHLDEAQQAYKQRLGMDVTERQANVVGASLYAMARGGTVNGAQTESPAAQIAAHQGLVTYSSRKRVVATALIQSAKA</sequence>
<dbReference type="Proteomes" id="UP000800092">
    <property type="component" value="Unassembled WGS sequence"/>
</dbReference>
<gene>
    <name evidence="1" type="ORF">EV356DRAFT_387187</name>
</gene>
<evidence type="ECO:0000313" key="2">
    <source>
        <dbReference type="Proteomes" id="UP000800092"/>
    </source>
</evidence>
<accession>A0A6A6GUY8</accession>
<dbReference type="EMBL" id="ML991863">
    <property type="protein sequence ID" value="KAF2229439.1"/>
    <property type="molecule type" value="Genomic_DNA"/>
</dbReference>